<protein>
    <submittedName>
        <fullName evidence="2">Reverse transcriptase zinc-binding domain-containing protein</fullName>
    </submittedName>
</protein>
<dbReference type="STRING" id="35608.A0A2U1PD99"/>
<organism evidence="2 3">
    <name type="scientific">Artemisia annua</name>
    <name type="common">Sweet wormwood</name>
    <dbReference type="NCBI Taxonomy" id="35608"/>
    <lineage>
        <taxon>Eukaryota</taxon>
        <taxon>Viridiplantae</taxon>
        <taxon>Streptophyta</taxon>
        <taxon>Embryophyta</taxon>
        <taxon>Tracheophyta</taxon>
        <taxon>Spermatophyta</taxon>
        <taxon>Magnoliopsida</taxon>
        <taxon>eudicotyledons</taxon>
        <taxon>Gunneridae</taxon>
        <taxon>Pentapetalae</taxon>
        <taxon>asterids</taxon>
        <taxon>campanulids</taxon>
        <taxon>Asterales</taxon>
        <taxon>Asteraceae</taxon>
        <taxon>Asteroideae</taxon>
        <taxon>Anthemideae</taxon>
        <taxon>Artemisiinae</taxon>
        <taxon>Artemisia</taxon>
    </lineage>
</organism>
<dbReference type="AlphaFoldDB" id="A0A2U1PD99"/>
<keyword evidence="2" id="KW-0695">RNA-directed DNA polymerase</keyword>
<reference evidence="2 3" key="1">
    <citation type="journal article" date="2018" name="Mol. Plant">
        <title>The genome of Artemisia annua provides insight into the evolution of Asteraceae family and artemisinin biosynthesis.</title>
        <authorList>
            <person name="Shen Q."/>
            <person name="Zhang L."/>
            <person name="Liao Z."/>
            <person name="Wang S."/>
            <person name="Yan T."/>
            <person name="Shi P."/>
            <person name="Liu M."/>
            <person name="Fu X."/>
            <person name="Pan Q."/>
            <person name="Wang Y."/>
            <person name="Lv Z."/>
            <person name="Lu X."/>
            <person name="Zhang F."/>
            <person name="Jiang W."/>
            <person name="Ma Y."/>
            <person name="Chen M."/>
            <person name="Hao X."/>
            <person name="Li L."/>
            <person name="Tang Y."/>
            <person name="Lv G."/>
            <person name="Zhou Y."/>
            <person name="Sun X."/>
            <person name="Brodelius P.E."/>
            <person name="Rose J.K.C."/>
            <person name="Tang K."/>
        </authorList>
    </citation>
    <scope>NUCLEOTIDE SEQUENCE [LARGE SCALE GENOMIC DNA]</scope>
    <source>
        <strain evidence="3">cv. Huhao1</strain>
        <tissue evidence="2">Leaf</tissue>
    </source>
</reference>
<dbReference type="OrthoDB" id="1748554at2759"/>
<feature type="domain" description="Reverse transcriptase zinc-binding" evidence="1">
    <location>
        <begin position="82"/>
        <end position="165"/>
    </location>
</feature>
<dbReference type="PANTHER" id="PTHR33116:SF84">
    <property type="entry name" value="RNA-DIRECTED DNA POLYMERASE"/>
    <property type="match status" value="1"/>
</dbReference>
<keyword evidence="3" id="KW-1185">Reference proteome</keyword>
<accession>A0A2U1PD99</accession>
<gene>
    <name evidence="2" type="ORF">CTI12_AA165100</name>
</gene>
<comment type="caution">
    <text evidence="2">The sequence shown here is derived from an EMBL/GenBank/DDBJ whole genome shotgun (WGS) entry which is preliminary data.</text>
</comment>
<dbReference type="EMBL" id="PKPP01001316">
    <property type="protein sequence ID" value="PWA83708.1"/>
    <property type="molecule type" value="Genomic_DNA"/>
</dbReference>
<sequence>MWHDLWHNIGPLSHIVPMKSIFDARLKNEYTVADMVENNSWIWPQDWYARFPMLSQVQVPTFDANIPDTVKWRSKNGLMCEYSTKEGWKELKEDKPIVPWWKTVWFSQCNPKNAFTLWMAFQKRLLTQDRMVKWCSEVLLCPLCKKTNDSHNHLFFLCEFSSKVWSVMKNKMKVDVLPNDWDQITHKIASLPCNNSIWSILNRIIIATTVYGIWKERNERLFKLKTQSTEVIIQCIIEQIRMQLLSLTVKKSTHTIKVADQWNIQFKYVQGFQQ</sequence>
<dbReference type="InterPro" id="IPR026960">
    <property type="entry name" value="RVT-Znf"/>
</dbReference>
<evidence type="ECO:0000313" key="2">
    <source>
        <dbReference type="EMBL" id="PWA83708.1"/>
    </source>
</evidence>
<dbReference type="PANTHER" id="PTHR33116">
    <property type="entry name" value="REVERSE TRANSCRIPTASE ZINC-BINDING DOMAIN-CONTAINING PROTEIN-RELATED-RELATED"/>
    <property type="match status" value="1"/>
</dbReference>
<evidence type="ECO:0000259" key="1">
    <source>
        <dbReference type="Pfam" id="PF13966"/>
    </source>
</evidence>
<dbReference type="Proteomes" id="UP000245207">
    <property type="component" value="Unassembled WGS sequence"/>
</dbReference>
<keyword evidence="2" id="KW-0548">Nucleotidyltransferase</keyword>
<name>A0A2U1PD99_ARTAN</name>
<dbReference type="GO" id="GO:0003964">
    <property type="term" value="F:RNA-directed DNA polymerase activity"/>
    <property type="evidence" value="ECO:0007669"/>
    <property type="project" value="UniProtKB-KW"/>
</dbReference>
<evidence type="ECO:0000313" key="3">
    <source>
        <dbReference type="Proteomes" id="UP000245207"/>
    </source>
</evidence>
<proteinExistence type="predicted"/>
<dbReference type="Pfam" id="PF13966">
    <property type="entry name" value="zf-RVT"/>
    <property type="match status" value="1"/>
</dbReference>
<keyword evidence="2" id="KW-0808">Transferase</keyword>